<name>A0ABU6TY78_9FABA</name>
<gene>
    <name evidence="1" type="ORF">PIB30_101808</name>
</gene>
<evidence type="ECO:0000313" key="1">
    <source>
        <dbReference type="EMBL" id="MED6153417.1"/>
    </source>
</evidence>
<evidence type="ECO:0000313" key="2">
    <source>
        <dbReference type="Proteomes" id="UP001341840"/>
    </source>
</evidence>
<keyword evidence="2" id="KW-1185">Reference proteome</keyword>
<dbReference type="Proteomes" id="UP001341840">
    <property type="component" value="Unassembled WGS sequence"/>
</dbReference>
<sequence length="75" mass="9249">MFATHNHNWMDKKKRRPHKISSLLNHTEFLAYLDREKLKSYRFNIDGCMFWINPLKRCLFWIQRTYPPHQAKGRS</sequence>
<reference evidence="1 2" key="1">
    <citation type="journal article" date="2023" name="Plants (Basel)">
        <title>Bridging the Gap: Combining Genomics and Transcriptomics Approaches to Understand Stylosanthes scabra, an Orphan Legume from the Brazilian Caatinga.</title>
        <authorList>
            <person name="Ferreira-Neto J.R.C."/>
            <person name="da Silva M.D."/>
            <person name="Binneck E."/>
            <person name="de Melo N.F."/>
            <person name="da Silva R.H."/>
            <person name="de Melo A.L.T.M."/>
            <person name="Pandolfi V."/>
            <person name="Bustamante F.O."/>
            <person name="Brasileiro-Vidal A.C."/>
            <person name="Benko-Iseppon A.M."/>
        </authorList>
    </citation>
    <scope>NUCLEOTIDE SEQUENCE [LARGE SCALE GENOMIC DNA]</scope>
    <source>
        <tissue evidence="1">Leaves</tissue>
    </source>
</reference>
<protein>
    <submittedName>
        <fullName evidence="1">Uncharacterized protein</fullName>
    </submittedName>
</protein>
<accession>A0ABU6TY78</accession>
<comment type="caution">
    <text evidence="1">The sequence shown here is derived from an EMBL/GenBank/DDBJ whole genome shotgun (WGS) entry which is preliminary data.</text>
</comment>
<dbReference type="EMBL" id="JASCZI010093654">
    <property type="protein sequence ID" value="MED6153417.1"/>
    <property type="molecule type" value="Genomic_DNA"/>
</dbReference>
<proteinExistence type="predicted"/>
<organism evidence="1 2">
    <name type="scientific">Stylosanthes scabra</name>
    <dbReference type="NCBI Taxonomy" id="79078"/>
    <lineage>
        <taxon>Eukaryota</taxon>
        <taxon>Viridiplantae</taxon>
        <taxon>Streptophyta</taxon>
        <taxon>Embryophyta</taxon>
        <taxon>Tracheophyta</taxon>
        <taxon>Spermatophyta</taxon>
        <taxon>Magnoliopsida</taxon>
        <taxon>eudicotyledons</taxon>
        <taxon>Gunneridae</taxon>
        <taxon>Pentapetalae</taxon>
        <taxon>rosids</taxon>
        <taxon>fabids</taxon>
        <taxon>Fabales</taxon>
        <taxon>Fabaceae</taxon>
        <taxon>Papilionoideae</taxon>
        <taxon>50 kb inversion clade</taxon>
        <taxon>dalbergioids sensu lato</taxon>
        <taxon>Dalbergieae</taxon>
        <taxon>Pterocarpus clade</taxon>
        <taxon>Stylosanthes</taxon>
    </lineage>
</organism>